<evidence type="ECO:0000313" key="2">
    <source>
        <dbReference type="Proteomes" id="UP000887565"/>
    </source>
</evidence>
<protein>
    <submittedName>
        <fullName evidence="3">Uncharacterized protein</fullName>
    </submittedName>
</protein>
<dbReference type="Proteomes" id="UP000887565">
    <property type="component" value="Unplaced"/>
</dbReference>
<name>A0A915L842_ROMCU</name>
<sequence length="300" mass="32023">MSTQSGVGRLLLPPSGADFSDSTSIKSAPLMDKSDQTDCSDLSGSHYLTNRHYLSGKSPSVSSDIGPDGRFAGRLRSPSPSPRKITNYPDPPPSIIFKENARLKLMSAVATSTTNLSIGSQSPAYRRRMANIFATLRKSTSRERRKTQCPPATSTSDQLVEATKSDKSGYDRGRSKVFNGSRILDKIRGRSSSRGQKSDPSRDPSLDANAASSAAGSSSTIIVKNVEQTAEKRSSEEKTSVPPPNATSTSDSTISVKYTRSDSTHLSSASSYRTSSGVGTAKEYVTRSSRTASASNVFSK</sequence>
<dbReference type="AlphaFoldDB" id="A0A915L842"/>
<accession>A0A915L842</accession>
<feature type="region of interest" description="Disordered" evidence="1">
    <location>
        <begin position="1"/>
        <end position="39"/>
    </location>
</feature>
<proteinExistence type="predicted"/>
<feature type="compositionally biased region" description="Basic and acidic residues" evidence="1">
    <location>
        <begin position="196"/>
        <end position="205"/>
    </location>
</feature>
<feature type="compositionally biased region" description="Basic and acidic residues" evidence="1">
    <location>
        <begin position="163"/>
        <end position="174"/>
    </location>
</feature>
<feature type="compositionally biased region" description="Low complexity" evidence="1">
    <location>
        <begin position="208"/>
        <end position="219"/>
    </location>
</feature>
<keyword evidence="2" id="KW-1185">Reference proteome</keyword>
<reference evidence="3" key="1">
    <citation type="submission" date="2022-11" db="UniProtKB">
        <authorList>
            <consortium name="WormBaseParasite"/>
        </authorList>
    </citation>
    <scope>IDENTIFICATION</scope>
</reference>
<feature type="compositionally biased region" description="Polar residues" evidence="1">
    <location>
        <begin position="264"/>
        <end position="278"/>
    </location>
</feature>
<feature type="compositionally biased region" description="Basic and acidic residues" evidence="1">
    <location>
        <begin position="229"/>
        <end position="239"/>
    </location>
</feature>
<dbReference type="WBParaSite" id="nRc.2.0.1.t47209-RA">
    <property type="protein sequence ID" value="nRc.2.0.1.t47209-RA"/>
    <property type="gene ID" value="nRc.2.0.1.g47209"/>
</dbReference>
<feature type="region of interest" description="Disordered" evidence="1">
    <location>
        <begin position="137"/>
        <end position="300"/>
    </location>
</feature>
<organism evidence="2 3">
    <name type="scientific">Romanomermis culicivorax</name>
    <name type="common">Nematode worm</name>
    <dbReference type="NCBI Taxonomy" id="13658"/>
    <lineage>
        <taxon>Eukaryota</taxon>
        <taxon>Metazoa</taxon>
        <taxon>Ecdysozoa</taxon>
        <taxon>Nematoda</taxon>
        <taxon>Enoplea</taxon>
        <taxon>Dorylaimia</taxon>
        <taxon>Mermithida</taxon>
        <taxon>Mermithoidea</taxon>
        <taxon>Mermithidae</taxon>
        <taxon>Romanomermis</taxon>
    </lineage>
</organism>
<evidence type="ECO:0000256" key="1">
    <source>
        <dbReference type="SAM" id="MobiDB-lite"/>
    </source>
</evidence>
<feature type="compositionally biased region" description="Polar residues" evidence="1">
    <location>
        <begin position="286"/>
        <end position="300"/>
    </location>
</feature>
<feature type="compositionally biased region" description="Polar residues" evidence="1">
    <location>
        <begin position="246"/>
        <end position="258"/>
    </location>
</feature>
<evidence type="ECO:0000313" key="3">
    <source>
        <dbReference type="WBParaSite" id="nRc.2.0.1.t47209-RA"/>
    </source>
</evidence>
<feature type="region of interest" description="Disordered" evidence="1">
    <location>
        <begin position="53"/>
        <end position="93"/>
    </location>
</feature>